<comment type="catalytic activity">
    <reaction evidence="8">
        <text>L-threonyl-[protein] + ATP = O-phospho-L-threonyl-[protein] + ADP + H(+)</text>
        <dbReference type="Rhea" id="RHEA:46608"/>
        <dbReference type="Rhea" id="RHEA-COMP:11060"/>
        <dbReference type="Rhea" id="RHEA-COMP:11605"/>
        <dbReference type="ChEBI" id="CHEBI:15378"/>
        <dbReference type="ChEBI" id="CHEBI:30013"/>
        <dbReference type="ChEBI" id="CHEBI:30616"/>
        <dbReference type="ChEBI" id="CHEBI:61977"/>
        <dbReference type="ChEBI" id="CHEBI:456216"/>
        <dbReference type="EC" id="2.7.11.1"/>
    </reaction>
</comment>
<dbReference type="InterPro" id="IPR000719">
    <property type="entry name" value="Prot_kinase_dom"/>
</dbReference>
<evidence type="ECO:0000256" key="3">
    <source>
        <dbReference type="ARBA" id="ARBA00022475"/>
    </source>
</evidence>
<evidence type="ECO:0000256" key="6">
    <source>
        <dbReference type="ARBA" id="ARBA00022777"/>
    </source>
</evidence>
<dbReference type="Proteomes" id="UP000238479">
    <property type="component" value="Chromosome 1"/>
</dbReference>
<dbReference type="FunFam" id="3.30.200.20:FF:000228">
    <property type="entry name" value="Serine/threonine-protein kinase BIK1"/>
    <property type="match status" value="1"/>
</dbReference>
<keyword evidence="6 13" id="KW-0418">Kinase</keyword>
<keyword evidence="3" id="KW-0472">Membrane</keyword>
<evidence type="ECO:0000256" key="10">
    <source>
        <dbReference type="PROSITE-ProRule" id="PRU10141"/>
    </source>
</evidence>
<evidence type="ECO:0000256" key="1">
    <source>
        <dbReference type="ARBA" id="ARBA00004236"/>
    </source>
</evidence>
<evidence type="ECO:0000259" key="12">
    <source>
        <dbReference type="PROSITE" id="PS50011"/>
    </source>
</evidence>
<evidence type="ECO:0000313" key="14">
    <source>
        <dbReference type="Proteomes" id="UP000238479"/>
    </source>
</evidence>
<proteinExistence type="predicted"/>
<keyword evidence="14" id="KW-1185">Reference proteome</keyword>
<dbReference type="PANTHER" id="PTHR45621">
    <property type="entry name" value="OS01G0588500 PROTEIN-RELATED"/>
    <property type="match status" value="1"/>
</dbReference>
<evidence type="ECO:0000256" key="8">
    <source>
        <dbReference type="ARBA" id="ARBA00047899"/>
    </source>
</evidence>
<dbReference type="EMBL" id="PDCK01000039">
    <property type="protein sequence ID" value="PRQ59171.1"/>
    <property type="molecule type" value="Genomic_DNA"/>
</dbReference>
<feature type="binding site" evidence="10">
    <location>
        <position position="172"/>
    </location>
    <ligand>
        <name>ATP</name>
        <dbReference type="ChEBI" id="CHEBI:30616"/>
    </ligand>
</feature>
<keyword evidence="7 10" id="KW-0067">ATP-binding</keyword>
<accession>A0A2P6SKH2</accession>
<dbReference type="EC" id="2.7.11.1" evidence="2"/>
<dbReference type="Gene3D" id="1.10.510.10">
    <property type="entry name" value="Transferase(Phosphotransferase) domain 1"/>
    <property type="match status" value="1"/>
</dbReference>
<dbReference type="InterPro" id="IPR001245">
    <property type="entry name" value="Ser-Thr/Tyr_kinase_cat_dom"/>
</dbReference>
<evidence type="ECO:0000256" key="5">
    <source>
        <dbReference type="ARBA" id="ARBA00022741"/>
    </source>
</evidence>
<evidence type="ECO:0000313" key="13">
    <source>
        <dbReference type="EMBL" id="PRQ59171.1"/>
    </source>
</evidence>
<sequence length="443" mass="48383">MSGGLRTSVKGYLIAQRVTGALEINTVHENENENETSINVASNSTAADSVDHPPPLPVPETSASYGLNICDGNIPCFSMLSSAAECMASYGTTTGAECPPHAVPSTPRTEGEILLFPTLKTFSFSELKRSTRQFRFDNMLGEGSFGCVFKGWVNGNSLTAAKPGTGMVIAVKRLNRQSLLGHKEWMTEINYLGRLRHPNLVKLIGYCTEDDDGLLVYEFMPCGSLNNHLFRRGSYSQSLSWTLRMKIAFGAAKVLAFLHSGEVKVIHRNIKSSKILLDSTYNAKLCSFCLAKDGPEGDRSHISTRVMGTSGHAAPEYVATGHLTAKCDVYAFGVVMLEMLSGKRAMDKNSPTGESNLVEWSQWTNSDIVSKHKVLQIIDARVEGQYSVATALKAADLAFRCLSTDPKLRPNMNDVVKVLEELQESGDMSHNEPRHNPHASSSN</sequence>
<evidence type="ECO:0000256" key="7">
    <source>
        <dbReference type="ARBA" id="ARBA00022840"/>
    </source>
</evidence>
<dbReference type="Gramene" id="PRQ59171">
    <property type="protein sequence ID" value="PRQ59171"/>
    <property type="gene ID" value="RchiOBHm_Chr1g0367231"/>
</dbReference>
<dbReference type="GO" id="GO:0106310">
    <property type="term" value="F:protein serine kinase activity"/>
    <property type="evidence" value="ECO:0007669"/>
    <property type="project" value="RHEA"/>
</dbReference>
<dbReference type="PROSITE" id="PS50011">
    <property type="entry name" value="PROTEIN_KINASE_DOM"/>
    <property type="match status" value="1"/>
</dbReference>
<dbReference type="Pfam" id="PF07714">
    <property type="entry name" value="PK_Tyr_Ser-Thr"/>
    <property type="match status" value="1"/>
</dbReference>
<evidence type="ECO:0000256" key="4">
    <source>
        <dbReference type="ARBA" id="ARBA00022679"/>
    </source>
</evidence>
<gene>
    <name evidence="13" type="ORF">RchiOBHm_Chr1g0367231</name>
</gene>
<keyword evidence="3" id="KW-1003">Cell membrane</keyword>
<comment type="subcellular location">
    <subcellularLocation>
        <location evidence="1">Cell membrane</location>
    </subcellularLocation>
</comment>
<comment type="caution">
    <text evidence="13">The sequence shown here is derived from an EMBL/GenBank/DDBJ whole genome shotgun (WGS) entry which is preliminary data.</text>
</comment>
<reference evidence="13 14" key="1">
    <citation type="journal article" date="2018" name="Nat. Genet.">
        <title>The Rosa genome provides new insights in the design of modern roses.</title>
        <authorList>
            <person name="Bendahmane M."/>
        </authorList>
    </citation>
    <scope>NUCLEOTIDE SEQUENCE [LARGE SCALE GENOMIC DNA]</scope>
    <source>
        <strain evidence="14">cv. Old Blush</strain>
    </source>
</reference>
<feature type="domain" description="Protein kinase" evidence="12">
    <location>
        <begin position="134"/>
        <end position="422"/>
    </location>
</feature>
<keyword evidence="5 10" id="KW-0547">Nucleotide-binding</keyword>
<feature type="region of interest" description="Disordered" evidence="11">
    <location>
        <begin position="424"/>
        <end position="443"/>
    </location>
</feature>
<dbReference type="GO" id="GO:0005524">
    <property type="term" value="F:ATP binding"/>
    <property type="evidence" value="ECO:0007669"/>
    <property type="project" value="UniProtKB-UniRule"/>
</dbReference>
<dbReference type="InterPro" id="IPR050823">
    <property type="entry name" value="Plant_Ser_Thr_Prot_Kinase"/>
</dbReference>
<dbReference type="SUPFAM" id="SSF56112">
    <property type="entry name" value="Protein kinase-like (PK-like)"/>
    <property type="match status" value="1"/>
</dbReference>
<comment type="catalytic activity">
    <reaction evidence="9">
        <text>L-seryl-[protein] + ATP = O-phospho-L-seryl-[protein] + ADP + H(+)</text>
        <dbReference type="Rhea" id="RHEA:17989"/>
        <dbReference type="Rhea" id="RHEA-COMP:9863"/>
        <dbReference type="Rhea" id="RHEA-COMP:11604"/>
        <dbReference type="ChEBI" id="CHEBI:15378"/>
        <dbReference type="ChEBI" id="CHEBI:29999"/>
        <dbReference type="ChEBI" id="CHEBI:30616"/>
        <dbReference type="ChEBI" id="CHEBI:83421"/>
        <dbReference type="ChEBI" id="CHEBI:456216"/>
        <dbReference type="EC" id="2.7.11.1"/>
    </reaction>
</comment>
<dbReference type="GO" id="GO:0004674">
    <property type="term" value="F:protein serine/threonine kinase activity"/>
    <property type="evidence" value="ECO:0007669"/>
    <property type="project" value="UniProtKB-EC"/>
</dbReference>
<dbReference type="FunFam" id="1.10.510.10:FF:000095">
    <property type="entry name" value="protein STRUBBELIG-RECEPTOR FAMILY 8"/>
    <property type="match status" value="1"/>
</dbReference>
<name>A0A2P6SKH2_ROSCH</name>
<evidence type="ECO:0000256" key="9">
    <source>
        <dbReference type="ARBA" id="ARBA00048679"/>
    </source>
</evidence>
<organism evidence="13 14">
    <name type="scientific">Rosa chinensis</name>
    <name type="common">China rose</name>
    <dbReference type="NCBI Taxonomy" id="74649"/>
    <lineage>
        <taxon>Eukaryota</taxon>
        <taxon>Viridiplantae</taxon>
        <taxon>Streptophyta</taxon>
        <taxon>Embryophyta</taxon>
        <taxon>Tracheophyta</taxon>
        <taxon>Spermatophyta</taxon>
        <taxon>Magnoliopsida</taxon>
        <taxon>eudicotyledons</taxon>
        <taxon>Gunneridae</taxon>
        <taxon>Pentapetalae</taxon>
        <taxon>rosids</taxon>
        <taxon>fabids</taxon>
        <taxon>Rosales</taxon>
        <taxon>Rosaceae</taxon>
        <taxon>Rosoideae</taxon>
        <taxon>Rosoideae incertae sedis</taxon>
        <taxon>Rosa</taxon>
    </lineage>
</organism>
<evidence type="ECO:0000256" key="11">
    <source>
        <dbReference type="SAM" id="MobiDB-lite"/>
    </source>
</evidence>
<evidence type="ECO:0000256" key="2">
    <source>
        <dbReference type="ARBA" id="ARBA00012513"/>
    </source>
</evidence>
<protein>
    <recommendedName>
        <fullName evidence="2">non-specific serine/threonine protein kinase</fullName>
        <ecNumber evidence="2">2.7.11.1</ecNumber>
    </recommendedName>
</protein>
<dbReference type="Gene3D" id="3.30.200.20">
    <property type="entry name" value="Phosphorylase Kinase, domain 1"/>
    <property type="match status" value="1"/>
</dbReference>
<dbReference type="InterPro" id="IPR011009">
    <property type="entry name" value="Kinase-like_dom_sf"/>
</dbReference>
<keyword evidence="4 13" id="KW-0808">Transferase</keyword>
<dbReference type="AlphaFoldDB" id="A0A2P6SKH2"/>
<dbReference type="CDD" id="cd14066">
    <property type="entry name" value="STKc_IRAK"/>
    <property type="match status" value="1"/>
</dbReference>
<dbReference type="InterPro" id="IPR017441">
    <property type="entry name" value="Protein_kinase_ATP_BS"/>
</dbReference>
<dbReference type="GO" id="GO:0005886">
    <property type="term" value="C:plasma membrane"/>
    <property type="evidence" value="ECO:0007669"/>
    <property type="project" value="UniProtKB-SubCell"/>
</dbReference>
<dbReference type="PROSITE" id="PS00107">
    <property type="entry name" value="PROTEIN_KINASE_ATP"/>
    <property type="match status" value="1"/>
</dbReference>